<dbReference type="RefSeq" id="WP_190467091.1">
    <property type="nucleotide sequence ID" value="NZ_JACJPW010000050.1"/>
</dbReference>
<reference evidence="1" key="2">
    <citation type="submission" date="2020-08" db="EMBL/GenBank/DDBJ databases">
        <authorList>
            <person name="Chen M."/>
            <person name="Teng W."/>
            <person name="Zhao L."/>
            <person name="Hu C."/>
            <person name="Zhou Y."/>
            <person name="Han B."/>
            <person name="Song L."/>
            <person name="Shu W."/>
        </authorList>
    </citation>
    <scope>NUCLEOTIDE SEQUENCE</scope>
    <source>
        <strain evidence="1">FACHB-1375</strain>
    </source>
</reference>
<accession>A0A926ZIF4</accession>
<dbReference type="GO" id="GO:0003677">
    <property type="term" value="F:DNA binding"/>
    <property type="evidence" value="ECO:0007669"/>
    <property type="project" value="InterPro"/>
</dbReference>
<dbReference type="InterPro" id="IPR010982">
    <property type="entry name" value="Lambda_DNA-bd_dom_sf"/>
</dbReference>
<dbReference type="Gene3D" id="1.10.260.40">
    <property type="entry name" value="lambda repressor-like DNA-binding domains"/>
    <property type="match status" value="1"/>
</dbReference>
<protein>
    <submittedName>
        <fullName evidence="1">Transcriptional regulator</fullName>
    </submittedName>
</protein>
<evidence type="ECO:0000313" key="2">
    <source>
        <dbReference type="Proteomes" id="UP000641646"/>
    </source>
</evidence>
<dbReference type="AlphaFoldDB" id="A0A926ZIF4"/>
<dbReference type="Proteomes" id="UP000641646">
    <property type="component" value="Unassembled WGS sequence"/>
</dbReference>
<evidence type="ECO:0000313" key="1">
    <source>
        <dbReference type="EMBL" id="MBD2183217.1"/>
    </source>
</evidence>
<comment type="caution">
    <text evidence="1">The sequence shown here is derived from an EMBL/GenBank/DDBJ whole genome shotgun (WGS) entry which is preliminary data.</text>
</comment>
<name>A0A926ZIF4_9CYAN</name>
<dbReference type="SUPFAM" id="SSF47413">
    <property type="entry name" value="lambda repressor-like DNA-binding domains"/>
    <property type="match status" value="1"/>
</dbReference>
<organism evidence="1 2">
    <name type="scientific">Aerosakkonema funiforme FACHB-1375</name>
    <dbReference type="NCBI Taxonomy" id="2949571"/>
    <lineage>
        <taxon>Bacteria</taxon>
        <taxon>Bacillati</taxon>
        <taxon>Cyanobacteriota</taxon>
        <taxon>Cyanophyceae</taxon>
        <taxon>Oscillatoriophycideae</taxon>
        <taxon>Aerosakkonematales</taxon>
        <taxon>Aerosakkonemataceae</taxon>
        <taxon>Aerosakkonema</taxon>
    </lineage>
</organism>
<reference evidence="1" key="1">
    <citation type="journal article" date="2015" name="ISME J.">
        <title>Draft Genome Sequence of Streptomyces incarnatus NRRL8089, which Produces the Nucleoside Antibiotic Sinefungin.</title>
        <authorList>
            <person name="Oshima K."/>
            <person name="Hattori M."/>
            <person name="Shimizu H."/>
            <person name="Fukuda K."/>
            <person name="Nemoto M."/>
            <person name="Inagaki K."/>
            <person name="Tamura T."/>
        </authorList>
    </citation>
    <scope>NUCLEOTIDE SEQUENCE</scope>
    <source>
        <strain evidence="1">FACHB-1375</strain>
    </source>
</reference>
<gene>
    <name evidence="1" type="ORF">H6G03_19475</name>
</gene>
<sequence>MSEKTEENLLFDSKVHKRIGELIEALLKDESIGSSRQLGRITGIAFNTLVNWSEGKADPRLEKLMQFAYGIGWSMTELMRYAEGDEDPHEAIARKKAQQQEKAK</sequence>
<proteinExistence type="predicted"/>
<keyword evidence="2" id="KW-1185">Reference proteome</keyword>
<dbReference type="EMBL" id="JACJPW010000050">
    <property type="protein sequence ID" value="MBD2183217.1"/>
    <property type="molecule type" value="Genomic_DNA"/>
</dbReference>